<proteinExistence type="predicted"/>
<accession>A0A6C0HFW0</accession>
<name>A0A6C0HFW0_9ZZZZ</name>
<reference evidence="1" key="1">
    <citation type="journal article" date="2020" name="Nature">
        <title>Giant virus diversity and host interactions through global metagenomics.</title>
        <authorList>
            <person name="Schulz F."/>
            <person name="Roux S."/>
            <person name="Paez-Espino D."/>
            <person name="Jungbluth S."/>
            <person name="Walsh D.A."/>
            <person name="Denef V.J."/>
            <person name="McMahon K.D."/>
            <person name="Konstantinidis K.T."/>
            <person name="Eloe-Fadrosh E.A."/>
            <person name="Kyrpides N.C."/>
            <person name="Woyke T."/>
        </authorList>
    </citation>
    <scope>NUCLEOTIDE SEQUENCE</scope>
    <source>
        <strain evidence="1">GVMAG-M-3300023179-97</strain>
    </source>
</reference>
<dbReference type="AlphaFoldDB" id="A0A6C0HFW0"/>
<sequence length="156" mass="17810">MKHTIQYIIYCIEPKKQVNGLLGTLDTYVVNLLLVGGRTGIEEVIDTKSPVEYYTSILSEQGMTIKSTQCEKLKGIQRVWIEVDFEKTPLHEYISWNQVDAQDNETLAWKPYWITCLEGSKKEFLGLSVVAKEVPIFGGKYKVTLDDVFITVLDMP</sequence>
<dbReference type="EMBL" id="MN739942">
    <property type="protein sequence ID" value="QHT78913.1"/>
    <property type="molecule type" value="Genomic_DNA"/>
</dbReference>
<protein>
    <submittedName>
        <fullName evidence="1">Uncharacterized protein</fullName>
    </submittedName>
</protein>
<organism evidence="1">
    <name type="scientific">viral metagenome</name>
    <dbReference type="NCBI Taxonomy" id="1070528"/>
    <lineage>
        <taxon>unclassified sequences</taxon>
        <taxon>metagenomes</taxon>
        <taxon>organismal metagenomes</taxon>
    </lineage>
</organism>
<evidence type="ECO:0000313" key="1">
    <source>
        <dbReference type="EMBL" id="QHT78913.1"/>
    </source>
</evidence>